<feature type="signal peptide" evidence="11">
    <location>
        <begin position="1"/>
        <end position="20"/>
    </location>
</feature>
<proteinExistence type="predicted"/>
<protein>
    <recommendedName>
        <fullName evidence="12">RING-type domain-containing protein</fullName>
    </recommendedName>
</protein>
<dbReference type="PANTHER" id="PTHR46539:SF1">
    <property type="entry name" value="E3 UBIQUITIN-PROTEIN LIGASE ATL42"/>
    <property type="match status" value="1"/>
</dbReference>
<dbReference type="GO" id="GO:0016020">
    <property type="term" value="C:membrane"/>
    <property type="evidence" value="ECO:0007669"/>
    <property type="project" value="UniProtKB-SubCell"/>
</dbReference>
<evidence type="ECO:0000256" key="5">
    <source>
        <dbReference type="ARBA" id="ARBA00022833"/>
    </source>
</evidence>
<feature type="transmembrane region" description="Helical" evidence="10">
    <location>
        <begin position="214"/>
        <end position="240"/>
    </location>
</feature>
<evidence type="ECO:0000313" key="13">
    <source>
        <dbReference type="EMBL" id="EGP90726.1"/>
    </source>
</evidence>
<dbReference type="Gene3D" id="3.30.40.10">
    <property type="entry name" value="Zinc/RING finger domain, C3HC4 (zinc finger)"/>
    <property type="match status" value="1"/>
</dbReference>
<evidence type="ECO:0000256" key="4">
    <source>
        <dbReference type="ARBA" id="ARBA00022771"/>
    </source>
</evidence>
<keyword evidence="2 10" id="KW-0812">Transmembrane</keyword>
<dbReference type="InParanoid" id="F9X3G1"/>
<feature type="region of interest" description="Disordered" evidence="9">
    <location>
        <begin position="403"/>
        <end position="439"/>
    </location>
</feature>
<feature type="compositionally biased region" description="Basic and acidic residues" evidence="9">
    <location>
        <begin position="465"/>
        <end position="477"/>
    </location>
</feature>
<feature type="domain" description="RING-type" evidence="12">
    <location>
        <begin position="354"/>
        <end position="396"/>
    </location>
</feature>
<evidence type="ECO:0000256" key="11">
    <source>
        <dbReference type="SAM" id="SignalP"/>
    </source>
</evidence>
<evidence type="ECO:0000259" key="12">
    <source>
        <dbReference type="PROSITE" id="PS50089"/>
    </source>
</evidence>
<dbReference type="VEuPathDB" id="FungiDB:ZTRI_2.177"/>
<comment type="subcellular location">
    <subcellularLocation>
        <location evidence="1">Membrane</location>
    </subcellularLocation>
</comment>
<keyword evidence="5" id="KW-0862">Zinc</keyword>
<gene>
    <name evidence="13" type="ORF">MYCGRDRAFT_117727</name>
</gene>
<dbReference type="RefSeq" id="XP_003855750.1">
    <property type="nucleotide sequence ID" value="XM_003855702.1"/>
</dbReference>
<dbReference type="OrthoDB" id="8062037at2759"/>
<dbReference type="Proteomes" id="UP000008062">
    <property type="component" value="Chromosome 2"/>
</dbReference>
<evidence type="ECO:0000256" key="10">
    <source>
        <dbReference type="SAM" id="Phobius"/>
    </source>
</evidence>
<dbReference type="InterPro" id="IPR013083">
    <property type="entry name" value="Znf_RING/FYVE/PHD"/>
</dbReference>
<feature type="region of interest" description="Disordered" evidence="9">
    <location>
        <begin position="452"/>
        <end position="551"/>
    </location>
</feature>
<keyword evidence="7 10" id="KW-0472">Membrane</keyword>
<keyword evidence="3" id="KW-0479">Metal-binding</keyword>
<dbReference type="SUPFAM" id="SSF57850">
    <property type="entry name" value="RING/U-box"/>
    <property type="match status" value="1"/>
</dbReference>
<evidence type="ECO:0000256" key="6">
    <source>
        <dbReference type="ARBA" id="ARBA00022989"/>
    </source>
</evidence>
<dbReference type="GeneID" id="13395956"/>
<dbReference type="PANTHER" id="PTHR46539">
    <property type="entry name" value="E3 UBIQUITIN-PROTEIN LIGASE ATL42"/>
    <property type="match status" value="1"/>
</dbReference>
<feature type="chain" id="PRO_5003390015" description="RING-type domain-containing protein" evidence="11">
    <location>
        <begin position="21"/>
        <end position="551"/>
    </location>
</feature>
<evidence type="ECO:0000256" key="7">
    <source>
        <dbReference type="ARBA" id="ARBA00023136"/>
    </source>
</evidence>
<feature type="compositionally biased region" description="Gly residues" evidence="9">
    <location>
        <begin position="417"/>
        <end position="428"/>
    </location>
</feature>
<keyword evidence="11" id="KW-0732">Signal</keyword>
<dbReference type="CDD" id="cd16454">
    <property type="entry name" value="RING-H2_PA-TM-RING"/>
    <property type="match status" value="1"/>
</dbReference>
<evidence type="ECO:0000256" key="2">
    <source>
        <dbReference type="ARBA" id="ARBA00022692"/>
    </source>
</evidence>
<dbReference type="GO" id="GO:0008270">
    <property type="term" value="F:zinc ion binding"/>
    <property type="evidence" value="ECO:0007669"/>
    <property type="project" value="UniProtKB-KW"/>
</dbReference>
<dbReference type="SMART" id="SM00184">
    <property type="entry name" value="RING"/>
    <property type="match status" value="1"/>
</dbReference>
<name>F9X3G1_ZYMTI</name>
<dbReference type="EMBL" id="CM001197">
    <property type="protein sequence ID" value="EGP90726.1"/>
    <property type="molecule type" value="Genomic_DNA"/>
</dbReference>
<evidence type="ECO:0000256" key="8">
    <source>
        <dbReference type="PROSITE-ProRule" id="PRU00175"/>
    </source>
</evidence>
<keyword evidence="14" id="KW-1185">Reference proteome</keyword>
<reference evidence="13 14" key="1">
    <citation type="journal article" date="2011" name="PLoS Genet.">
        <title>Finished genome of the fungal wheat pathogen Mycosphaerella graminicola reveals dispensome structure, chromosome plasticity, and stealth pathogenesis.</title>
        <authorList>
            <person name="Goodwin S.B."/>
            <person name="Ben M'barek S."/>
            <person name="Dhillon B."/>
            <person name="Wittenberg A.H.J."/>
            <person name="Crane C.F."/>
            <person name="Hane J.K."/>
            <person name="Foster A.J."/>
            <person name="Van der Lee T.A.J."/>
            <person name="Grimwood J."/>
            <person name="Aerts A."/>
            <person name="Antoniw J."/>
            <person name="Bailey A."/>
            <person name="Bluhm B."/>
            <person name="Bowler J."/>
            <person name="Bristow J."/>
            <person name="van der Burgt A."/>
            <person name="Canto-Canche B."/>
            <person name="Churchill A.C.L."/>
            <person name="Conde-Ferraez L."/>
            <person name="Cools H.J."/>
            <person name="Coutinho P.M."/>
            <person name="Csukai M."/>
            <person name="Dehal P."/>
            <person name="De Wit P."/>
            <person name="Donzelli B."/>
            <person name="van de Geest H.C."/>
            <person name="van Ham R.C.H.J."/>
            <person name="Hammond-Kosack K.E."/>
            <person name="Henrissat B."/>
            <person name="Kilian A."/>
            <person name="Kobayashi A.K."/>
            <person name="Koopmann E."/>
            <person name="Kourmpetis Y."/>
            <person name="Kuzniar A."/>
            <person name="Lindquist E."/>
            <person name="Lombard V."/>
            <person name="Maliepaard C."/>
            <person name="Martins N."/>
            <person name="Mehrabi R."/>
            <person name="Nap J.P.H."/>
            <person name="Ponomarenko A."/>
            <person name="Rudd J.J."/>
            <person name="Salamov A."/>
            <person name="Schmutz J."/>
            <person name="Schouten H.J."/>
            <person name="Shapiro H."/>
            <person name="Stergiopoulos I."/>
            <person name="Torriani S.F.F."/>
            <person name="Tu H."/>
            <person name="de Vries R.P."/>
            <person name="Waalwijk C."/>
            <person name="Ware S.B."/>
            <person name="Wiebenga A."/>
            <person name="Zwiers L.-H."/>
            <person name="Oliver R.P."/>
            <person name="Grigoriev I.V."/>
            <person name="Kema G.H.J."/>
        </authorList>
    </citation>
    <scope>NUCLEOTIDE SEQUENCE [LARGE SCALE GENOMIC DNA]</scope>
    <source>
        <strain evidence="14">CBS 115943 / IPO323</strain>
    </source>
</reference>
<keyword evidence="4 8" id="KW-0863">Zinc-finger</keyword>
<dbReference type="InterPro" id="IPR001841">
    <property type="entry name" value="Znf_RING"/>
</dbReference>
<organism evidence="13 14">
    <name type="scientific">Zymoseptoria tritici (strain CBS 115943 / IPO323)</name>
    <name type="common">Speckled leaf blotch fungus</name>
    <name type="synonym">Septoria tritici</name>
    <dbReference type="NCBI Taxonomy" id="336722"/>
    <lineage>
        <taxon>Eukaryota</taxon>
        <taxon>Fungi</taxon>
        <taxon>Dikarya</taxon>
        <taxon>Ascomycota</taxon>
        <taxon>Pezizomycotina</taxon>
        <taxon>Dothideomycetes</taxon>
        <taxon>Dothideomycetidae</taxon>
        <taxon>Mycosphaerellales</taxon>
        <taxon>Mycosphaerellaceae</taxon>
        <taxon>Zymoseptoria</taxon>
    </lineage>
</organism>
<sequence>MSTARMIWSVILLTAATVSAQSIVAVNSTEVGVQSSNGAVALQVVHSEERGAAGGVYDLIPLTSAAAAWQPNEQKNGPIVLANESSQLSLSDRNVALINCDRYSGNIQAIDVFKTATERNVTAIVFYSTDEASCKLDDVQTDYTQIYTMKSREQTSDMLRDVNSANVNGQSIAVGRIALSATLLAESNGNTVSQSNSSSGHHGQQGFNAPPSTAVAMIILYSITGVITALFLIIIVTGAVRAHRHPERYGPRNIMGRPRQSRARGLARAMLETLPIVRFGEREEEEQRTKSADVELAEGQTEMAETNATTPNTTNPATREATGTTATPPGIAAATTTPPTNTSSSSEEPSPEGCSICTDDFILGQDQRVLPCNHRFHPACIDPWLLNVSGTCPLCRIDLRPQSDIDADDNSMIRLSGGEGGGGGGGEGSLAPPLEGGSRRASLRRSFLIGLTGGIGGHAPQSQTRPERMTREERMEALRAYSRRRREGGEAESGEEGSRMTSRLRNAFRVRTRRTGEESDSQEGGIAAAPATSDVTQGGLTAGETGSARSL</sequence>
<evidence type="ECO:0000256" key="1">
    <source>
        <dbReference type="ARBA" id="ARBA00004370"/>
    </source>
</evidence>
<evidence type="ECO:0000313" key="14">
    <source>
        <dbReference type="Proteomes" id="UP000008062"/>
    </source>
</evidence>
<feature type="compositionally biased region" description="Low complexity" evidence="9">
    <location>
        <begin position="301"/>
        <end position="353"/>
    </location>
</feature>
<dbReference type="AlphaFoldDB" id="F9X3G1"/>
<feature type="compositionally biased region" description="Basic and acidic residues" evidence="9">
    <location>
        <begin position="281"/>
        <end position="293"/>
    </location>
</feature>
<evidence type="ECO:0000256" key="9">
    <source>
        <dbReference type="SAM" id="MobiDB-lite"/>
    </source>
</evidence>
<dbReference type="PROSITE" id="PS50089">
    <property type="entry name" value="ZF_RING_2"/>
    <property type="match status" value="1"/>
</dbReference>
<accession>F9X3G1</accession>
<feature type="region of interest" description="Disordered" evidence="9">
    <location>
        <begin position="281"/>
        <end position="353"/>
    </location>
</feature>
<dbReference type="Pfam" id="PF13639">
    <property type="entry name" value="zf-RING_2"/>
    <property type="match status" value="1"/>
</dbReference>
<dbReference type="KEGG" id="ztr:MYCGRDRAFT_117727"/>
<keyword evidence="6 10" id="KW-1133">Transmembrane helix</keyword>
<evidence type="ECO:0000256" key="3">
    <source>
        <dbReference type="ARBA" id="ARBA00022723"/>
    </source>
</evidence>